<evidence type="ECO:0000313" key="5">
    <source>
        <dbReference type="Proteomes" id="UP000017836"/>
    </source>
</evidence>
<gene>
    <name evidence="4" type="ORF">AMTR_s00153p00031360</name>
</gene>
<dbReference type="GO" id="GO:0006355">
    <property type="term" value="P:regulation of DNA-templated transcription"/>
    <property type="evidence" value="ECO:0000318"/>
    <property type="project" value="GO_Central"/>
</dbReference>
<dbReference type="AlphaFoldDB" id="W1PMF4"/>
<evidence type="ECO:0000313" key="4">
    <source>
        <dbReference type="EMBL" id="ERN08979.1"/>
    </source>
</evidence>
<dbReference type="GO" id="GO:0003700">
    <property type="term" value="F:DNA-binding transcription factor activity"/>
    <property type="evidence" value="ECO:0000318"/>
    <property type="project" value="GO_Central"/>
</dbReference>
<feature type="short sequence motif" description="VHIID" evidence="3">
    <location>
        <begin position="333"/>
        <end position="337"/>
    </location>
</feature>
<dbReference type="GO" id="GO:0043565">
    <property type="term" value="F:sequence-specific DNA binding"/>
    <property type="evidence" value="ECO:0000318"/>
    <property type="project" value="GO_Central"/>
</dbReference>
<dbReference type="KEGG" id="atr:18437110"/>
<proteinExistence type="inferred from homology"/>
<reference evidence="5" key="1">
    <citation type="journal article" date="2013" name="Science">
        <title>The Amborella genome and the evolution of flowering plants.</title>
        <authorList>
            <consortium name="Amborella Genome Project"/>
        </authorList>
    </citation>
    <scope>NUCLEOTIDE SEQUENCE [LARGE SCALE GENOMIC DNA]</scope>
</reference>
<keyword evidence="2" id="KW-0804">Transcription</keyword>
<dbReference type="OrthoDB" id="1935022at2759"/>
<dbReference type="HOGENOM" id="CLU_485179_0_0_1"/>
<keyword evidence="5" id="KW-1185">Reference proteome</keyword>
<dbReference type="eggNOG" id="ENOG502QWF3">
    <property type="taxonomic scope" value="Eukaryota"/>
</dbReference>
<dbReference type="PANTHER" id="PTHR31636">
    <property type="entry name" value="OSJNBA0084A10.13 PROTEIN-RELATED"/>
    <property type="match status" value="1"/>
</dbReference>
<dbReference type="PROSITE" id="PS50985">
    <property type="entry name" value="GRAS"/>
    <property type="match status" value="1"/>
</dbReference>
<protein>
    <submittedName>
        <fullName evidence="4">Uncharacterized protein</fullName>
    </submittedName>
</protein>
<dbReference type="Gramene" id="ERN08979">
    <property type="protein sequence ID" value="ERN08979"/>
    <property type="gene ID" value="AMTR_s00153p00031360"/>
</dbReference>
<comment type="caution">
    <text evidence="3">Lacks conserved residue(s) required for the propagation of feature annotation.</text>
</comment>
<dbReference type="EMBL" id="KI393119">
    <property type="protein sequence ID" value="ERN08979.1"/>
    <property type="molecule type" value="Genomic_DNA"/>
</dbReference>
<dbReference type="InterPro" id="IPR005202">
    <property type="entry name" value="TF_GRAS"/>
</dbReference>
<evidence type="ECO:0000256" key="3">
    <source>
        <dbReference type="PROSITE-ProRule" id="PRU01191"/>
    </source>
</evidence>
<dbReference type="GO" id="GO:0005634">
    <property type="term" value="C:nucleus"/>
    <property type="evidence" value="ECO:0000318"/>
    <property type="project" value="GO_Central"/>
</dbReference>
<dbReference type="Proteomes" id="UP000017836">
    <property type="component" value="Unassembled WGS sequence"/>
</dbReference>
<feature type="region of interest" description="SAW" evidence="3">
    <location>
        <begin position="492"/>
        <end position="562"/>
    </location>
</feature>
<keyword evidence="1" id="KW-0805">Transcription regulation</keyword>
<dbReference type="OMA" id="WRFQHTR"/>
<feature type="region of interest" description="VHIID" evidence="3">
    <location>
        <begin position="301"/>
        <end position="366"/>
    </location>
</feature>
<organism evidence="4 5">
    <name type="scientific">Amborella trichopoda</name>
    <dbReference type="NCBI Taxonomy" id="13333"/>
    <lineage>
        <taxon>Eukaryota</taxon>
        <taxon>Viridiplantae</taxon>
        <taxon>Streptophyta</taxon>
        <taxon>Embryophyta</taxon>
        <taxon>Tracheophyta</taxon>
        <taxon>Spermatophyta</taxon>
        <taxon>Magnoliopsida</taxon>
        <taxon>Amborellales</taxon>
        <taxon>Amborellaceae</taxon>
        <taxon>Amborella</taxon>
    </lineage>
</organism>
<name>W1PMF4_AMBTC</name>
<accession>W1PMF4</accession>
<comment type="similarity">
    <text evidence="3">Belongs to the GRAS family.</text>
</comment>
<evidence type="ECO:0000256" key="2">
    <source>
        <dbReference type="ARBA" id="ARBA00023163"/>
    </source>
</evidence>
<sequence>MNCLEYYAQTNFDAFETEYRPSYYFSEHGMDMSFLINNYHEYSDSTMEDSCDTSTKYISGLSSDNHGFLQSIAVPLNRHEFSESAMEDSFNSPTAYPSNQYSNGYLENQYNDNHVFQSFITPFPDYPNSPIEIGYPESNTNFSETEISGSGLSESGKVSSISLLKTSEVSSNGFSQSGEFSDRVFLNTTENSNNGLSESNKIQVFPDSEKQMILPWEAEEEAQDLQLSLLHLLKALGEAMEKGSRDLADVIISRIAEKVSPVGSTMERVCFNMVRTLEPTWAQKQTDYLVREAQKNYMVALRAFYEIFPYGRFAHFAANQAIIESIPQWAERVHIVDFDIGDGLQWPPLLQGLAHSSKVRAVHITAVRTEGERFRETKRRLCEWAEAVRVQLCVEETSMVEVKELFMEERAGEWVVVNYMVGLPHMGSRRALEKAHGLLQACGHVGLVTMGRGCVGEGGFDGCLLGLHGLLESMEWQLPKQGLARTVFESLFFGNIGPIRPESDFEFSGLIGVGLSEGSVVEARELVRACEGSYGVEVVGERRNEMVLKWRGTPLVRVSAWR</sequence>
<evidence type="ECO:0000256" key="1">
    <source>
        <dbReference type="ARBA" id="ARBA00023015"/>
    </source>
</evidence>
<dbReference type="Pfam" id="PF03514">
    <property type="entry name" value="GRAS"/>
    <property type="match status" value="1"/>
</dbReference>